<name>A0A7I9VMN1_9BACT</name>
<feature type="domain" description="OBG-type G" evidence="7">
    <location>
        <begin position="3"/>
        <end position="263"/>
    </location>
</feature>
<proteinExistence type="inferred from homology"/>
<comment type="function">
    <text evidence="6">ATPase that binds to both the 70S ribosome and the 50S ribosomal subunit in a nucleotide-independent manner.</text>
</comment>
<dbReference type="EMBL" id="BJTG01000005">
    <property type="protein sequence ID" value="GEJ57666.1"/>
    <property type="molecule type" value="Genomic_DNA"/>
</dbReference>
<dbReference type="InterPro" id="IPR023192">
    <property type="entry name" value="TGS-like_dom_sf"/>
</dbReference>
<comment type="caution">
    <text evidence="9">The sequence shown here is derived from an EMBL/GenBank/DDBJ whole genome shotgun (WGS) entry which is preliminary data.</text>
</comment>
<dbReference type="RefSeq" id="WP_176065456.1">
    <property type="nucleotide sequence ID" value="NZ_BJTG01000005.1"/>
</dbReference>
<dbReference type="InterPro" id="IPR041706">
    <property type="entry name" value="YchF_N"/>
</dbReference>
<reference evidence="10" key="1">
    <citation type="journal article" date="2020" name="Appl. Environ. Microbiol.">
        <title>Diazotrophic Anaeromyxobacter Isolates from Soils.</title>
        <authorList>
            <person name="Masuda Y."/>
            <person name="Yamanaka H."/>
            <person name="Xu Z.X."/>
            <person name="Shiratori Y."/>
            <person name="Aono T."/>
            <person name="Amachi S."/>
            <person name="Senoo K."/>
            <person name="Itoh H."/>
        </authorList>
    </citation>
    <scope>NUCLEOTIDE SEQUENCE [LARGE SCALE GENOMIC DNA]</scope>
    <source>
        <strain evidence="10">R267</strain>
    </source>
</reference>
<dbReference type="Gene3D" id="1.10.150.300">
    <property type="entry name" value="TGS-like domain"/>
    <property type="match status" value="1"/>
</dbReference>
<dbReference type="PIRSF" id="PIRSF006641">
    <property type="entry name" value="CHP00092"/>
    <property type="match status" value="1"/>
</dbReference>
<dbReference type="HAMAP" id="MF_00944">
    <property type="entry name" value="YchF_OLA1_ATPase"/>
    <property type="match status" value="1"/>
</dbReference>
<dbReference type="InterPro" id="IPR012675">
    <property type="entry name" value="Beta-grasp_dom_sf"/>
</dbReference>
<comment type="cofactor">
    <cofactor evidence="1">
        <name>Mg(2+)</name>
        <dbReference type="ChEBI" id="CHEBI:18420"/>
    </cofactor>
</comment>
<dbReference type="InterPro" id="IPR013029">
    <property type="entry name" value="YchF_C"/>
</dbReference>
<dbReference type="CDD" id="cd04867">
    <property type="entry name" value="TGS_YchF_OLA1"/>
    <property type="match status" value="1"/>
</dbReference>
<dbReference type="Gene3D" id="3.40.50.300">
    <property type="entry name" value="P-loop containing nucleotide triphosphate hydrolases"/>
    <property type="match status" value="1"/>
</dbReference>
<evidence type="ECO:0000256" key="6">
    <source>
        <dbReference type="HAMAP-Rule" id="MF_00944"/>
    </source>
</evidence>
<evidence type="ECO:0000313" key="9">
    <source>
        <dbReference type="EMBL" id="GEJ57666.1"/>
    </source>
</evidence>
<dbReference type="AlphaFoldDB" id="A0A7I9VMN1"/>
<evidence type="ECO:0000256" key="1">
    <source>
        <dbReference type="ARBA" id="ARBA00001946"/>
    </source>
</evidence>
<dbReference type="Pfam" id="PF01926">
    <property type="entry name" value="MMR_HSR1"/>
    <property type="match status" value="1"/>
</dbReference>
<sequence>MALGIGIVGLPNVGKSTLFNALSGSAKAQAANYPFCTIDPNVGVVPVPDERLAKLARLFQPKKTTPTTLEFVDIAGLVAGASKGEGLGNQFLSHIRQVDAVAHVLRCFDDPDVVHVAGKVDPRGDRDVVETELMLKDLESVEKRRERAQKNAKAPGKPGELAKAELAALERVKAGLEQGKPVRAQKLSEDDRAAIADLFLLTSKPVIYVANVDEAQLARAGEDPRVQAVKALAAEEGYEAVVLCGKVEAEIAELPEAERIEFLRELGLTSPGLNLLVHAGYRELGLITFLTAGEDECRAWTVKEGARAPQAAGVIHTDFERGFIKAEVMRVEDLLTLGSEHAVREKGLMRVEGKEYVVQDGDVMHFRFNV</sequence>
<evidence type="ECO:0000256" key="3">
    <source>
        <dbReference type="ARBA" id="ARBA00022741"/>
    </source>
</evidence>
<evidence type="ECO:0000256" key="5">
    <source>
        <dbReference type="ARBA" id="ARBA00022842"/>
    </source>
</evidence>
<dbReference type="InterPro" id="IPR004095">
    <property type="entry name" value="TGS"/>
</dbReference>
<organism evidence="9 10">
    <name type="scientific">Anaeromyxobacter diazotrophicus</name>
    <dbReference type="NCBI Taxonomy" id="2590199"/>
    <lineage>
        <taxon>Bacteria</taxon>
        <taxon>Pseudomonadati</taxon>
        <taxon>Myxococcota</taxon>
        <taxon>Myxococcia</taxon>
        <taxon>Myxococcales</taxon>
        <taxon>Cystobacterineae</taxon>
        <taxon>Anaeromyxobacteraceae</taxon>
        <taxon>Anaeromyxobacter</taxon>
    </lineage>
</organism>
<dbReference type="SUPFAM" id="SSF81271">
    <property type="entry name" value="TGS-like"/>
    <property type="match status" value="1"/>
</dbReference>
<dbReference type="Gene3D" id="3.10.20.30">
    <property type="match status" value="1"/>
</dbReference>
<evidence type="ECO:0000256" key="4">
    <source>
        <dbReference type="ARBA" id="ARBA00022840"/>
    </source>
</evidence>
<dbReference type="FunFam" id="1.10.150.300:FF:000001">
    <property type="entry name" value="Ribosome-binding ATPase YchF"/>
    <property type="match status" value="1"/>
</dbReference>
<keyword evidence="4 6" id="KW-0067">ATP-binding</keyword>
<comment type="similarity">
    <text evidence="6">Belongs to the TRAFAC class OBG-HflX-like GTPase superfamily. OBG GTPase family. YchF/OLA1 subfamily.</text>
</comment>
<keyword evidence="2" id="KW-0479">Metal-binding</keyword>
<evidence type="ECO:0000259" key="8">
    <source>
        <dbReference type="PROSITE" id="PS51880"/>
    </source>
</evidence>
<dbReference type="NCBIfam" id="TIGR00092">
    <property type="entry name" value="redox-regulated ATPase YchF"/>
    <property type="match status" value="1"/>
</dbReference>
<keyword evidence="5" id="KW-0460">Magnesium</keyword>
<dbReference type="InterPro" id="IPR012676">
    <property type="entry name" value="TGS-like"/>
</dbReference>
<dbReference type="InterPro" id="IPR031167">
    <property type="entry name" value="G_OBG"/>
</dbReference>
<dbReference type="SUPFAM" id="SSF52540">
    <property type="entry name" value="P-loop containing nucleoside triphosphate hydrolases"/>
    <property type="match status" value="1"/>
</dbReference>
<feature type="domain" description="TGS" evidence="8">
    <location>
        <begin position="285"/>
        <end position="368"/>
    </location>
</feature>
<dbReference type="PROSITE" id="PS51710">
    <property type="entry name" value="G_OBG"/>
    <property type="match status" value="1"/>
</dbReference>
<keyword evidence="3 6" id="KW-0547">Nucleotide-binding</keyword>
<dbReference type="GO" id="GO:0005524">
    <property type="term" value="F:ATP binding"/>
    <property type="evidence" value="ECO:0007669"/>
    <property type="project" value="UniProtKB-UniRule"/>
</dbReference>
<dbReference type="GO" id="GO:0005525">
    <property type="term" value="F:GTP binding"/>
    <property type="evidence" value="ECO:0007669"/>
    <property type="project" value="InterPro"/>
</dbReference>
<evidence type="ECO:0000313" key="10">
    <source>
        <dbReference type="Proteomes" id="UP000503640"/>
    </source>
</evidence>
<dbReference type="PANTHER" id="PTHR23305">
    <property type="entry name" value="OBG GTPASE FAMILY"/>
    <property type="match status" value="1"/>
</dbReference>
<dbReference type="InterPro" id="IPR006073">
    <property type="entry name" value="GTP-bd"/>
</dbReference>
<keyword evidence="10" id="KW-1185">Reference proteome</keyword>
<dbReference type="PRINTS" id="PR00326">
    <property type="entry name" value="GTP1OBG"/>
</dbReference>
<protein>
    <recommendedName>
        <fullName evidence="6">Ribosome-binding ATPase YchF</fullName>
    </recommendedName>
</protein>
<dbReference type="GO" id="GO:0016887">
    <property type="term" value="F:ATP hydrolysis activity"/>
    <property type="evidence" value="ECO:0007669"/>
    <property type="project" value="UniProtKB-UniRule"/>
</dbReference>
<gene>
    <name evidence="6 9" type="primary">ychF</name>
    <name evidence="9" type="ORF">AMYX_24070</name>
</gene>
<dbReference type="Proteomes" id="UP000503640">
    <property type="component" value="Unassembled WGS sequence"/>
</dbReference>
<accession>A0A7I9VMN1</accession>
<dbReference type="GO" id="GO:0005737">
    <property type="term" value="C:cytoplasm"/>
    <property type="evidence" value="ECO:0007669"/>
    <property type="project" value="TreeGrafter"/>
</dbReference>
<dbReference type="InterPro" id="IPR027417">
    <property type="entry name" value="P-loop_NTPase"/>
</dbReference>
<dbReference type="Pfam" id="PF06071">
    <property type="entry name" value="YchF-GTPase_C"/>
    <property type="match status" value="1"/>
</dbReference>
<evidence type="ECO:0000256" key="2">
    <source>
        <dbReference type="ARBA" id="ARBA00022723"/>
    </source>
</evidence>
<evidence type="ECO:0000259" key="7">
    <source>
        <dbReference type="PROSITE" id="PS51710"/>
    </source>
</evidence>
<dbReference type="GO" id="GO:0043023">
    <property type="term" value="F:ribosomal large subunit binding"/>
    <property type="evidence" value="ECO:0007669"/>
    <property type="project" value="UniProtKB-UniRule"/>
</dbReference>
<feature type="binding site" evidence="6">
    <location>
        <begin position="12"/>
        <end position="17"/>
    </location>
    <ligand>
        <name>ATP</name>
        <dbReference type="ChEBI" id="CHEBI:30616"/>
    </ligand>
</feature>
<dbReference type="PROSITE" id="PS51880">
    <property type="entry name" value="TGS"/>
    <property type="match status" value="1"/>
</dbReference>
<dbReference type="CDD" id="cd01900">
    <property type="entry name" value="YchF"/>
    <property type="match status" value="1"/>
</dbReference>
<dbReference type="InterPro" id="IPR004396">
    <property type="entry name" value="ATPase_YchF/OLA1"/>
</dbReference>
<dbReference type="GO" id="GO:0046872">
    <property type="term" value="F:metal ion binding"/>
    <property type="evidence" value="ECO:0007669"/>
    <property type="project" value="UniProtKB-KW"/>
</dbReference>
<dbReference type="PANTHER" id="PTHR23305:SF18">
    <property type="entry name" value="OBG-TYPE G DOMAIN-CONTAINING PROTEIN"/>
    <property type="match status" value="1"/>
</dbReference>
<dbReference type="FunFam" id="3.10.20.30:FF:000001">
    <property type="entry name" value="Ribosome-binding ATPase YchF"/>
    <property type="match status" value="1"/>
</dbReference>